<dbReference type="InterPro" id="IPR051396">
    <property type="entry name" value="Bact_Antivir_Def_Nuclease"/>
</dbReference>
<keyword evidence="3" id="KW-0378">Hydrolase</keyword>
<dbReference type="EMBL" id="PRKQ01000005">
    <property type="protein sequence ID" value="PPB08862.1"/>
    <property type="molecule type" value="Genomic_DNA"/>
</dbReference>
<dbReference type="InterPro" id="IPR027417">
    <property type="entry name" value="P-loop_NTPase"/>
</dbReference>
<dbReference type="SUPFAM" id="SSF52540">
    <property type="entry name" value="P-loop containing nucleoside triphosphate hydrolases"/>
    <property type="match status" value="1"/>
</dbReference>
<gene>
    <name evidence="3" type="ORF">C4A77_06135</name>
</gene>
<reference evidence="3 4" key="1">
    <citation type="submission" date="2018-02" db="EMBL/GenBank/DDBJ databases">
        <title>Comparative analysis of genomes of three Brevibacillus laterosporus strains producers of potent antimicrobials isolated from silage.</title>
        <authorList>
            <person name="Kojic M."/>
            <person name="Miljkovic M."/>
            <person name="Studholme D."/>
            <person name="Filipic B."/>
        </authorList>
    </citation>
    <scope>NUCLEOTIDE SEQUENCE [LARGE SCALE GENOMIC DNA]</scope>
    <source>
        <strain evidence="3 4">BGSP11</strain>
    </source>
</reference>
<protein>
    <submittedName>
        <fullName evidence="3">Endonuclease</fullName>
    </submittedName>
</protein>
<evidence type="ECO:0000313" key="3">
    <source>
        <dbReference type="EMBL" id="PPB08862.1"/>
    </source>
</evidence>
<dbReference type="GO" id="GO:0004519">
    <property type="term" value="F:endonuclease activity"/>
    <property type="evidence" value="ECO:0007669"/>
    <property type="project" value="UniProtKB-KW"/>
</dbReference>
<keyword evidence="3" id="KW-0255">Endonuclease</keyword>
<accession>A0AAP8QEU6</accession>
<dbReference type="RefSeq" id="WP_104031162.1">
    <property type="nucleotide sequence ID" value="NZ_PRKQ01000005.1"/>
</dbReference>
<feature type="domain" description="OLD protein-like TOPRIM" evidence="2">
    <location>
        <begin position="390"/>
        <end position="453"/>
    </location>
</feature>
<dbReference type="Proteomes" id="UP000239759">
    <property type="component" value="Unassembled WGS sequence"/>
</dbReference>
<evidence type="ECO:0000259" key="1">
    <source>
        <dbReference type="Pfam" id="PF13175"/>
    </source>
</evidence>
<dbReference type="Gene3D" id="3.40.50.300">
    <property type="entry name" value="P-loop containing nucleotide triphosphate hydrolases"/>
    <property type="match status" value="1"/>
</dbReference>
<dbReference type="CDD" id="cd01026">
    <property type="entry name" value="TOPRIM_OLD"/>
    <property type="match status" value="1"/>
</dbReference>
<comment type="caution">
    <text evidence="3">The sequence shown here is derived from an EMBL/GenBank/DDBJ whole genome shotgun (WGS) entry which is preliminary data.</text>
</comment>
<dbReference type="InterPro" id="IPR034139">
    <property type="entry name" value="TOPRIM_OLD"/>
</dbReference>
<dbReference type="PANTHER" id="PTHR43581:SF4">
    <property type="entry name" value="ATP_GTP PHOSPHATASE"/>
    <property type="match status" value="1"/>
</dbReference>
<evidence type="ECO:0000259" key="2">
    <source>
        <dbReference type="Pfam" id="PF20469"/>
    </source>
</evidence>
<dbReference type="InterPro" id="IPR041685">
    <property type="entry name" value="AAA_GajA/Old/RecF-like"/>
</dbReference>
<feature type="domain" description="Endonuclease GajA/Old nuclease/RecF-like AAA" evidence="1">
    <location>
        <begin position="1"/>
        <end position="74"/>
    </location>
</feature>
<feature type="domain" description="Endonuclease GajA/Old nuclease/RecF-like AAA" evidence="1">
    <location>
        <begin position="162"/>
        <end position="336"/>
    </location>
</feature>
<dbReference type="PANTHER" id="PTHR43581">
    <property type="entry name" value="ATP/GTP PHOSPHATASE"/>
    <property type="match status" value="1"/>
</dbReference>
<sequence>MKLAELIIENFRGIGPEGIKVKIDNIIVLIGKNNVGKSTVISAYEAFSSTGAPLKLKDFYNEDINNKPMITGIFTNVIEGELAKKWIHDDEELGYTDCIKVQYRWSSPDARGEKFSYNPATGQYEKGGMGGFDSILTSKIPTPLKISPLDDPHELEKKILEILIDAIKQNTKEDNSKVQELLNDIRKLAEDVQIEISEELNNSCSMVSEEMVKVFPEATIIQIDPQSSKIEPDKLIGSGSFIRLGSSEQHLAPLSNHGTGLQRTFLWSALKMLAETGRHQVKKKPVGAGTKKILLLEEPEAFLHPSAIRSAMESLYTIAENADWQIMITTHSPVFIDLTKDHTTIIRIEKNHDTNHAVNTFSTDDAKFTPDDRENLKMLNFCNPYFNEFFFASNNLLVEGETEVTVVKSLMQTDKIRKYSVHVINCLGKANIVTVSKILNHFKVNYSVLHDADSPKVRRDGKYIINSMWTINKKISDEIEIGRKNGLNIKSFVSIPNFEGEYFEGKVDSSKPFGAWRIFTEEGNGAIEKFVKIINRITDQETSCDVEYCSLIDFTKKVTEYITEKGLNSDQLWKITDENITVAVNE</sequence>
<proteinExistence type="predicted"/>
<dbReference type="Pfam" id="PF20469">
    <property type="entry name" value="OLD-like_TOPRIM"/>
    <property type="match status" value="1"/>
</dbReference>
<keyword evidence="3" id="KW-0540">Nuclease</keyword>
<name>A0AAP8QEU6_BRELA</name>
<organism evidence="3 4">
    <name type="scientific">Brevibacillus laterosporus</name>
    <name type="common">Bacillus laterosporus</name>
    <dbReference type="NCBI Taxonomy" id="1465"/>
    <lineage>
        <taxon>Bacteria</taxon>
        <taxon>Bacillati</taxon>
        <taxon>Bacillota</taxon>
        <taxon>Bacilli</taxon>
        <taxon>Bacillales</taxon>
        <taxon>Paenibacillaceae</taxon>
        <taxon>Brevibacillus</taxon>
    </lineage>
</organism>
<dbReference type="Pfam" id="PF13175">
    <property type="entry name" value="AAA_15"/>
    <property type="match status" value="2"/>
</dbReference>
<evidence type="ECO:0000313" key="4">
    <source>
        <dbReference type="Proteomes" id="UP000239759"/>
    </source>
</evidence>
<dbReference type="AlphaFoldDB" id="A0AAP8QEU6"/>